<dbReference type="Proteomes" id="UP000711996">
    <property type="component" value="Unassembled WGS sequence"/>
</dbReference>
<dbReference type="EMBL" id="QPMT01000005">
    <property type="protein sequence ID" value="KAF4864096.1"/>
    <property type="molecule type" value="Genomic_DNA"/>
</dbReference>
<sequence>MTPSLKPSRTHGLTKRLSPGVWARPVLEVFRSTKCRTVDQCSKIPHLALMTRRLGQVTVMFSILPAMSCYRAGRLLPSPILLGLLRLFVACSMRWSKANGISPSRCGVVVLVRREATTLVSVRLTSGMCGESSHPGTVPGSTLSKSINNLSSRTYLAALEVSDPPVGEQGQHHHQC</sequence>
<proteinExistence type="predicted"/>
<reference evidence="1" key="1">
    <citation type="submission" date="2019-06" db="EMBL/GenBank/DDBJ databases">
        <authorList>
            <person name="Gan P."/>
            <person name="Shirasu K."/>
        </authorList>
    </citation>
    <scope>NUCLEOTIDE SEQUENCE [LARGE SCALE GENOMIC DNA]</scope>
    <source>
        <strain evidence="1">CAD2</strain>
    </source>
</reference>
<comment type="caution">
    <text evidence="1">The sequence shown here is derived from an EMBL/GenBank/DDBJ whole genome shotgun (WGS) entry which is preliminary data.</text>
</comment>
<evidence type="ECO:0000313" key="1">
    <source>
        <dbReference type="EMBL" id="KAF4864096.1"/>
    </source>
</evidence>
<gene>
    <name evidence="1" type="ORF">CGCSCA2_v002297</name>
</gene>
<accession>A0A9P5F257</accession>
<evidence type="ECO:0000313" key="2">
    <source>
        <dbReference type="Proteomes" id="UP000711996"/>
    </source>
</evidence>
<dbReference type="AlphaFoldDB" id="A0A9P5F257"/>
<protein>
    <submittedName>
        <fullName evidence="1">Uncharacterized protein</fullName>
    </submittedName>
</protein>
<keyword evidence="2" id="KW-1185">Reference proteome</keyword>
<name>A0A9P5F257_COLSI</name>
<organism evidence="1 2">
    <name type="scientific">Colletotrichum siamense</name>
    <name type="common">Anthracnose fungus</name>
    <dbReference type="NCBI Taxonomy" id="690259"/>
    <lineage>
        <taxon>Eukaryota</taxon>
        <taxon>Fungi</taxon>
        <taxon>Dikarya</taxon>
        <taxon>Ascomycota</taxon>
        <taxon>Pezizomycotina</taxon>
        <taxon>Sordariomycetes</taxon>
        <taxon>Hypocreomycetidae</taxon>
        <taxon>Glomerellales</taxon>
        <taxon>Glomerellaceae</taxon>
        <taxon>Colletotrichum</taxon>
        <taxon>Colletotrichum gloeosporioides species complex</taxon>
    </lineage>
</organism>